<dbReference type="GO" id="GO:0005886">
    <property type="term" value="C:plasma membrane"/>
    <property type="evidence" value="ECO:0007669"/>
    <property type="project" value="UniProtKB-SubCell"/>
</dbReference>
<feature type="transmembrane region" description="Helical" evidence="11">
    <location>
        <begin position="244"/>
        <end position="268"/>
    </location>
</feature>
<keyword evidence="7 11" id="KW-1133">Transmembrane helix</keyword>
<feature type="transmembrane region" description="Helical" evidence="11">
    <location>
        <begin position="64"/>
        <end position="85"/>
    </location>
</feature>
<evidence type="ECO:0000313" key="13">
    <source>
        <dbReference type="EMBL" id="CAA9423113.1"/>
    </source>
</evidence>
<evidence type="ECO:0000256" key="10">
    <source>
        <dbReference type="ARBA" id="ARBA00023310"/>
    </source>
</evidence>
<evidence type="ECO:0000256" key="2">
    <source>
        <dbReference type="ARBA" id="ARBA00006810"/>
    </source>
</evidence>
<proteinExistence type="inferred from homology"/>
<evidence type="ECO:0000256" key="1">
    <source>
        <dbReference type="ARBA" id="ARBA00004141"/>
    </source>
</evidence>
<gene>
    <name evidence="11" type="primary">atpB</name>
    <name evidence="13" type="ORF">AVDCRST_MAG74-3140</name>
</gene>
<feature type="transmembrane region" description="Helical" evidence="11">
    <location>
        <begin position="123"/>
        <end position="143"/>
    </location>
</feature>
<keyword evidence="8 11" id="KW-0406">Ion transport</keyword>
<keyword evidence="10 11" id="KW-0066">ATP synthesis</keyword>
<dbReference type="EMBL" id="CADCUR010000278">
    <property type="protein sequence ID" value="CAA9423113.1"/>
    <property type="molecule type" value="Genomic_DNA"/>
</dbReference>
<organism evidence="13">
    <name type="scientific">uncultured Pyrinomonadaceae bacterium</name>
    <dbReference type="NCBI Taxonomy" id="2283094"/>
    <lineage>
        <taxon>Bacteria</taxon>
        <taxon>Pseudomonadati</taxon>
        <taxon>Acidobacteriota</taxon>
        <taxon>Blastocatellia</taxon>
        <taxon>Blastocatellales</taxon>
        <taxon>Pyrinomonadaceae</taxon>
        <taxon>environmental samples</taxon>
    </lineage>
</organism>
<name>A0A6J4PV70_9BACT</name>
<dbReference type="CDD" id="cd00310">
    <property type="entry name" value="ATP-synt_Fo_a_6"/>
    <property type="match status" value="1"/>
</dbReference>
<comment type="function">
    <text evidence="11 12">Key component of the proton channel; it plays a direct role in the translocation of protons across the membrane.</text>
</comment>
<dbReference type="PANTHER" id="PTHR42823:SF3">
    <property type="entry name" value="ATP SYNTHASE SUBUNIT A, CHLOROPLASTIC"/>
    <property type="match status" value="1"/>
</dbReference>
<dbReference type="GO" id="GO:0042777">
    <property type="term" value="P:proton motive force-driven plasma membrane ATP synthesis"/>
    <property type="evidence" value="ECO:0007669"/>
    <property type="project" value="TreeGrafter"/>
</dbReference>
<evidence type="ECO:0000256" key="9">
    <source>
        <dbReference type="ARBA" id="ARBA00023136"/>
    </source>
</evidence>
<dbReference type="SUPFAM" id="SSF81336">
    <property type="entry name" value="F1F0 ATP synthase subunit A"/>
    <property type="match status" value="1"/>
</dbReference>
<evidence type="ECO:0000256" key="7">
    <source>
        <dbReference type="ARBA" id="ARBA00022989"/>
    </source>
</evidence>
<keyword evidence="3 11" id="KW-0813">Transport</keyword>
<evidence type="ECO:0000256" key="3">
    <source>
        <dbReference type="ARBA" id="ARBA00022448"/>
    </source>
</evidence>
<dbReference type="HAMAP" id="MF_01393">
    <property type="entry name" value="ATP_synth_a_bact"/>
    <property type="match status" value="1"/>
</dbReference>
<feature type="transmembrane region" description="Helical" evidence="11">
    <location>
        <begin position="220"/>
        <end position="238"/>
    </location>
</feature>
<evidence type="ECO:0000256" key="5">
    <source>
        <dbReference type="ARBA" id="ARBA00022692"/>
    </source>
</evidence>
<dbReference type="Gene3D" id="1.20.120.220">
    <property type="entry name" value="ATP synthase, F0 complex, subunit A"/>
    <property type="match status" value="1"/>
</dbReference>
<dbReference type="PROSITE" id="PS00449">
    <property type="entry name" value="ATPASE_A"/>
    <property type="match status" value="1"/>
</dbReference>
<feature type="transmembrane region" description="Helical" evidence="11">
    <location>
        <begin position="189"/>
        <end position="208"/>
    </location>
</feature>
<evidence type="ECO:0000256" key="4">
    <source>
        <dbReference type="ARBA" id="ARBA00022547"/>
    </source>
</evidence>
<dbReference type="InterPro" id="IPR023011">
    <property type="entry name" value="ATP_synth_F0_asu_AS"/>
</dbReference>
<comment type="subcellular location">
    <subcellularLocation>
        <location evidence="11 12">Cell membrane</location>
        <topology evidence="11 12">Multi-pass membrane protein</topology>
    </subcellularLocation>
    <subcellularLocation>
        <location evidence="1">Membrane</location>
        <topology evidence="1">Multi-pass membrane protein</topology>
    </subcellularLocation>
</comment>
<dbReference type="InterPro" id="IPR035908">
    <property type="entry name" value="F0_ATP_A_sf"/>
</dbReference>
<dbReference type="Pfam" id="PF00119">
    <property type="entry name" value="ATP-synt_A"/>
    <property type="match status" value="1"/>
</dbReference>
<keyword evidence="5 11" id="KW-0812">Transmembrane</keyword>
<dbReference type="InterPro" id="IPR045082">
    <property type="entry name" value="ATP_syn_F0_a_bact/chloroplast"/>
</dbReference>
<dbReference type="PANTHER" id="PTHR42823">
    <property type="entry name" value="ATP SYNTHASE SUBUNIT A, CHLOROPLASTIC"/>
    <property type="match status" value="1"/>
</dbReference>
<feature type="transmembrane region" description="Helical" evidence="11">
    <location>
        <begin position="150"/>
        <end position="169"/>
    </location>
</feature>
<evidence type="ECO:0000256" key="6">
    <source>
        <dbReference type="ARBA" id="ARBA00022781"/>
    </source>
</evidence>
<sequence length="303" mass="33452">MFLLAAEGGAHHTPLIVDFINHYLGEPVYRFQMAVTRPIWDRILLPFGTTPEAVFGEYSPETAIPWYTIMFVIACILTMVVVWILKGKLSAEDPSNGQLTLEAGVLALRGLVVSVIGEHGFKYFPVVGTFAVLVLISNLMGLFPLFMSPTASISVTLALGIASFIYYNYVGISENGLLAHLGHLTGPRLPLLLMLLITPLIFLIELFSNMIRPMTLGIRLFANMFADEQIAAIISGLFPPYTQILVPVILLPLALFVALVQTLVFTLLSMIYISEVSHAPHDHAHEHEIEMKETGETARVEYA</sequence>
<dbReference type="AlphaFoldDB" id="A0A6J4PV70"/>
<comment type="similarity">
    <text evidence="2 11 12">Belongs to the ATPase A chain family.</text>
</comment>
<accession>A0A6J4PV70</accession>
<dbReference type="GO" id="GO:0045259">
    <property type="term" value="C:proton-transporting ATP synthase complex"/>
    <property type="evidence" value="ECO:0007669"/>
    <property type="project" value="UniProtKB-KW"/>
</dbReference>
<dbReference type="PRINTS" id="PR00123">
    <property type="entry name" value="ATPASEA"/>
</dbReference>
<protein>
    <recommendedName>
        <fullName evidence="11 12">ATP synthase subunit a</fullName>
    </recommendedName>
    <alternativeName>
        <fullName evidence="11">ATP synthase F0 sector subunit a</fullName>
    </alternativeName>
    <alternativeName>
        <fullName evidence="11">F-ATPase subunit 6</fullName>
    </alternativeName>
</protein>
<dbReference type="GO" id="GO:0046933">
    <property type="term" value="F:proton-transporting ATP synthase activity, rotational mechanism"/>
    <property type="evidence" value="ECO:0007669"/>
    <property type="project" value="UniProtKB-UniRule"/>
</dbReference>
<reference evidence="13" key="1">
    <citation type="submission" date="2020-02" db="EMBL/GenBank/DDBJ databases">
        <authorList>
            <person name="Meier V. D."/>
        </authorList>
    </citation>
    <scope>NUCLEOTIDE SEQUENCE</scope>
    <source>
        <strain evidence="13">AVDCRST_MAG74</strain>
    </source>
</reference>
<evidence type="ECO:0000256" key="12">
    <source>
        <dbReference type="RuleBase" id="RU000483"/>
    </source>
</evidence>
<keyword evidence="9 11" id="KW-0472">Membrane</keyword>
<evidence type="ECO:0000256" key="8">
    <source>
        <dbReference type="ARBA" id="ARBA00023065"/>
    </source>
</evidence>
<keyword evidence="11" id="KW-1003">Cell membrane</keyword>
<keyword evidence="4 11" id="KW-0138">CF(0)</keyword>
<keyword evidence="6 11" id="KW-0375">Hydrogen ion transport</keyword>
<evidence type="ECO:0000256" key="11">
    <source>
        <dbReference type="HAMAP-Rule" id="MF_01393"/>
    </source>
</evidence>
<dbReference type="InterPro" id="IPR000568">
    <property type="entry name" value="ATP_synth_F0_asu"/>
</dbReference>
<dbReference type="NCBIfam" id="TIGR01131">
    <property type="entry name" value="ATP_synt_6_or_A"/>
    <property type="match status" value="1"/>
</dbReference>